<accession>K0BB03</accession>
<reference evidence="1 2" key="1">
    <citation type="journal article" date="2012" name="J. Bacteriol.">
        <title>Draft Genome Sequence of an Ammonia-Oxidizing Archaeon, "Candidatus Nitrosopumilus koreensis" AR1, from Marine Sediment.</title>
        <authorList>
            <person name="Park S.J."/>
            <person name="Kim J.G."/>
            <person name="Jung M.Y."/>
            <person name="Kim S.J."/>
            <person name="Cha I.T."/>
            <person name="Kwon K."/>
            <person name="Lee J.H."/>
            <person name="Rhee S.K."/>
        </authorList>
    </citation>
    <scope>NUCLEOTIDE SEQUENCE [LARGE SCALE GENOMIC DNA]</scope>
    <source>
        <strain evidence="1 2">AR1</strain>
    </source>
</reference>
<organism evidence="1 2">
    <name type="scientific">Candidatus Nitrosopumilus koreensis AR1</name>
    <dbReference type="NCBI Taxonomy" id="1229908"/>
    <lineage>
        <taxon>Archaea</taxon>
        <taxon>Nitrososphaerota</taxon>
        <taxon>Nitrososphaeria</taxon>
        <taxon>Nitrosopumilales</taxon>
        <taxon>Nitrosopumilaceae</taxon>
        <taxon>Nitrosopumilus</taxon>
    </lineage>
</organism>
<dbReference type="EMBL" id="CP003842">
    <property type="protein sequence ID" value="AFS81621.1"/>
    <property type="molecule type" value="Genomic_DNA"/>
</dbReference>
<name>K0BB03_9ARCH</name>
<dbReference type="PATRIC" id="fig|1229908.8.peg.1911"/>
<keyword evidence="2" id="KW-1185">Reference proteome</keyword>
<dbReference type="InterPro" id="IPR017853">
    <property type="entry name" value="GH"/>
</dbReference>
<protein>
    <submittedName>
        <fullName evidence="1">Uncharacterized protein</fullName>
    </submittedName>
</protein>
<dbReference type="GeneID" id="13724608"/>
<dbReference type="KEGG" id="nkr:NKOR_08850"/>
<gene>
    <name evidence="1" type="ORF">NKOR_08850</name>
</gene>
<dbReference type="SUPFAM" id="SSF51445">
    <property type="entry name" value="(Trans)glycosidases"/>
    <property type="match status" value="1"/>
</dbReference>
<dbReference type="RefSeq" id="WP_014963999.1">
    <property type="nucleotide sequence ID" value="NC_018655.1"/>
</dbReference>
<dbReference type="HOGENOM" id="CLU_736930_0_0_2"/>
<proteinExistence type="predicted"/>
<dbReference type="Gene3D" id="3.20.20.80">
    <property type="entry name" value="Glycosidases"/>
    <property type="match status" value="1"/>
</dbReference>
<sequence>MDKKILGVTVGVAVVIAVVIAIAAGVLSIPDTEVIPQKTNDKIGLVINPPTQSVTLQDLDEIYSTASESGIGRSNVYLFWNLVEPERGEYDWQYSDALMSFNKKNDLKVTLYFSIINGETLGPFPSWIGNPPIQSLREDRVVSVLDAILSRYDIIDTVILAGQTESQFRYHEQNIPAYKELFTGVYDQIKEKHPDVKIGNSFALHQVLSKNLRYIVTDLDVGDFVAFSYSPVDVLNEMVKTPQQAKEDLEQIFDLAGEKKAAIFEISWSTSDFVGGSEDSQTEFVGKSFEFYTENESELEFFTWYRQYDKPEGTCSFEAQDIGESKLEIGGSGFGSSEHVIERLNHYVCNAGLFDENGNPKPSWNEFKNQIQMIN</sequence>
<dbReference type="STRING" id="1229908.NKOR_08850"/>
<evidence type="ECO:0000313" key="2">
    <source>
        <dbReference type="Proteomes" id="UP000006101"/>
    </source>
</evidence>
<evidence type="ECO:0000313" key="1">
    <source>
        <dbReference type="EMBL" id="AFS81621.1"/>
    </source>
</evidence>
<dbReference type="AlphaFoldDB" id="K0BB03"/>
<dbReference type="Proteomes" id="UP000006101">
    <property type="component" value="Chromosome"/>
</dbReference>